<evidence type="ECO:0000256" key="7">
    <source>
        <dbReference type="ARBA" id="ARBA00048263"/>
    </source>
</evidence>
<evidence type="ECO:0000256" key="5">
    <source>
        <dbReference type="ARBA" id="ARBA00022679"/>
    </source>
</evidence>
<dbReference type="NCBIfam" id="TIGR00977">
    <property type="entry name" value="citramal_synth"/>
    <property type="match status" value="1"/>
</dbReference>
<dbReference type="AlphaFoldDB" id="A0A2A4YTD5"/>
<dbReference type="Pfam" id="PF08502">
    <property type="entry name" value="LeuA_dimer"/>
    <property type="match status" value="1"/>
</dbReference>
<dbReference type="Gene3D" id="1.10.238.260">
    <property type="match status" value="1"/>
</dbReference>
<dbReference type="EC" id="2.3.3.21" evidence="8"/>
<evidence type="ECO:0000256" key="1">
    <source>
        <dbReference type="ARBA" id="ARBA00004743"/>
    </source>
</evidence>
<dbReference type="Gene3D" id="3.20.20.70">
    <property type="entry name" value="Aldolase class I"/>
    <property type="match status" value="1"/>
</dbReference>
<dbReference type="SUPFAM" id="SSF51569">
    <property type="entry name" value="Aldolase"/>
    <property type="match status" value="1"/>
</dbReference>
<keyword evidence="6" id="KW-0100">Branched-chain amino acid biosynthesis</keyword>
<gene>
    <name evidence="11" type="ORF">COB13_15305</name>
</gene>
<dbReference type="EMBL" id="NVUS01000028">
    <property type="protein sequence ID" value="PCI97585.1"/>
    <property type="molecule type" value="Genomic_DNA"/>
</dbReference>
<comment type="caution">
    <text evidence="11">The sequence shown here is derived from an EMBL/GenBank/DDBJ whole genome shotgun (WGS) entry which is preliminary data.</text>
</comment>
<dbReference type="InterPro" id="IPR054691">
    <property type="entry name" value="LeuA/HCS_post-cat"/>
</dbReference>
<dbReference type="PANTHER" id="PTHR43538:SF1">
    <property type="entry name" value="(R)-CITRAMALATE SYNTHASE"/>
    <property type="match status" value="1"/>
</dbReference>
<evidence type="ECO:0000259" key="10">
    <source>
        <dbReference type="PROSITE" id="PS50991"/>
    </source>
</evidence>
<accession>A0A2A4YTD5</accession>
<dbReference type="InterPro" id="IPR000891">
    <property type="entry name" value="PYR_CT"/>
</dbReference>
<evidence type="ECO:0000256" key="4">
    <source>
        <dbReference type="ARBA" id="ARBA00022624"/>
    </source>
</evidence>
<dbReference type="SMART" id="SM00917">
    <property type="entry name" value="LeuA_dimer"/>
    <property type="match status" value="1"/>
</dbReference>
<keyword evidence="5 9" id="KW-0808">Transferase</keyword>
<proteinExistence type="inferred from homology"/>
<reference evidence="11" key="2">
    <citation type="journal article" date="2018" name="ISME J.">
        <title>A dynamic microbial community with high functional redundancy inhabits the cold, oxic subseafloor aquifer.</title>
        <authorList>
            <person name="Tully B.J."/>
            <person name="Wheat C.G."/>
            <person name="Glazer B.T."/>
            <person name="Huber J.A."/>
        </authorList>
    </citation>
    <scope>NUCLEOTIDE SEQUENCE</scope>
    <source>
        <strain evidence="11">NORP83</strain>
    </source>
</reference>
<name>A0A2A4YTD5_9PROT</name>
<protein>
    <recommendedName>
        <fullName evidence="8">Citramalate synthase</fullName>
        <ecNumber evidence="8">2.3.3.21</ecNumber>
    </recommendedName>
</protein>
<dbReference type="InterPro" id="IPR013785">
    <property type="entry name" value="Aldolase_TIM"/>
</dbReference>
<dbReference type="GO" id="GO:0009098">
    <property type="term" value="P:L-leucine biosynthetic process"/>
    <property type="evidence" value="ECO:0007669"/>
    <property type="project" value="InterPro"/>
</dbReference>
<dbReference type="PROSITE" id="PS00816">
    <property type="entry name" value="AIPM_HOMOCIT_SYNTH_2"/>
    <property type="match status" value="1"/>
</dbReference>
<dbReference type="CDD" id="cd07941">
    <property type="entry name" value="DRE_TIM_LeuA3"/>
    <property type="match status" value="1"/>
</dbReference>
<keyword evidence="3" id="KW-0028">Amino-acid biosynthesis</keyword>
<feature type="domain" description="Pyruvate carboxyltransferase" evidence="10">
    <location>
        <begin position="8"/>
        <end position="274"/>
    </location>
</feature>
<dbReference type="InterPro" id="IPR013709">
    <property type="entry name" value="2-isopropylmalate_synth_dimer"/>
</dbReference>
<dbReference type="UniPathway" id="UPA00047">
    <property type="reaction ID" value="UER00066"/>
</dbReference>
<organism evidence="11">
    <name type="scientific">OCS116 cluster bacterium</name>
    <dbReference type="NCBI Taxonomy" id="2030921"/>
    <lineage>
        <taxon>Bacteria</taxon>
        <taxon>Pseudomonadati</taxon>
        <taxon>Pseudomonadota</taxon>
        <taxon>Alphaproteobacteria</taxon>
        <taxon>OCS116 cluster</taxon>
    </lineage>
</organism>
<dbReference type="Pfam" id="PF22617">
    <property type="entry name" value="HCS_D2"/>
    <property type="match status" value="1"/>
</dbReference>
<dbReference type="Gene3D" id="3.30.160.270">
    <property type="match status" value="1"/>
</dbReference>
<reference key="1">
    <citation type="submission" date="2017-08" db="EMBL/GenBank/DDBJ databases">
        <title>A dynamic microbial community with high functional redundancy inhabits the cold, oxic subseafloor aquifer.</title>
        <authorList>
            <person name="Tully B.J."/>
            <person name="Wheat C.G."/>
            <person name="Glazer B.T."/>
            <person name="Huber J.A."/>
        </authorList>
    </citation>
    <scope>NUCLEOTIDE SEQUENCE [LARGE SCALE GENOMIC DNA]</scope>
</reference>
<evidence type="ECO:0000313" key="11">
    <source>
        <dbReference type="EMBL" id="PCI97585.1"/>
    </source>
</evidence>
<dbReference type="PROSITE" id="PS50991">
    <property type="entry name" value="PYR_CT"/>
    <property type="match status" value="1"/>
</dbReference>
<keyword evidence="4" id="KW-0412">Isoleucine biosynthesis</keyword>
<dbReference type="Pfam" id="PF00682">
    <property type="entry name" value="HMGL-like"/>
    <property type="match status" value="1"/>
</dbReference>
<dbReference type="GO" id="GO:0043714">
    <property type="term" value="F:(R)-citramalate synthase activity"/>
    <property type="evidence" value="ECO:0007669"/>
    <property type="project" value="UniProtKB-UniRule"/>
</dbReference>
<dbReference type="PANTHER" id="PTHR43538">
    <property type="entry name" value="ALPHA-IPM SYNTHASE/HOMOCITRATE SYNTHASE"/>
    <property type="match status" value="1"/>
</dbReference>
<dbReference type="GO" id="GO:0009097">
    <property type="term" value="P:isoleucine biosynthetic process"/>
    <property type="evidence" value="ECO:0007669"/>
    <property type="project" value="UniProtKB-UniRule"/>
</dbReference>
<dbReference type="GO" id="GO:0003852">
    <property type="term" value="F:2-isopropylmalate synthase activity"/>
    <property type="evidence" value="ECO:0007669"/>
    <property type="project" value="InterPro"/>
</dbReference>
<dbReference type="InterPro" id="IPR005675">
    <property type="entry name" value="Citramal_synthase"/>
</dbReference>
<evidence type="ECO:0000256" key="9">
    <source>
        <dbReference type="RuleBase" id="RU003523"/>
    </source>
</evidence>
<evidence type="ECO:0000256" key="8">
    <source>
        <dbReference type="NCBIfam" id="TIGR00977"/>
    </source>
</evidence>
<dbReference type="PROSITE" id="PS00815">
    <property type="entry name" value="AIPM_HOMOCIT_SYNTH_1"/>
    <property type="match status" value="1"/>
</dbReference>
<dbReference type="SUPFAM" id="SSF110921">
    <property type="entry name" value="2-isopropylmalate synthase LeuA, allosteric (dimerisation) domain"/>
    <property type="match status" value="1"/>
</dbReference>
<comment type="catalytic activity">
    <reaction evidence="7">
        <text>pyruvate + acetyl-CoA + H2O = (3R)-citramalate + CoA + H(+)</text>
        <dbReference type="Rhea" id="RHEA:19045"/>
        <dbReference type="ChEBI" id="CHEBI:15361"/>
        <dbReference type="ChEBI" id="CHEBI:15377"/>
        <dbReference type="ChEBI" id="CHEBI:15378"/>
        <dbReference type="ChEBI" id="CHEBI:30934"/>
        <dbReference type="ChEBI" id="CHEBI:57287"/>
        <dbReference type="ChEBI" id="CHEBI:57288"/>
        <dbReference type="EC" id="2.3.3.21"/>
    </reaction>
</comment>
<comment type="pathway">
    <text evidence="1">Amino-acid biosynthesis; L-isoleucine biosynthesis; 2-oxobutanoate from pyruvate: step 1/3.</text>
</comment>
<evidence type="ECO:0000256" key="3">
    <source>
        <dbReference type="ARBA" id="ARBA00022605"/>
    </source>
</evidence>
<sequence length="533" mass="58535">MTQTKQKLYIFDTTLRDGAQTPGVDFSFEEKRAIAQNLDLLGVDYIEGGFPGANPTDTEFFNSDVPLKNSKLVAFGMTKRAGRSASNDPTLQAVITAKAPATCMVAKSWDFHVDVALNITLEENLENIDASVKASVEFGNEAMVDCEHFFDGYKANPEFALSCVETALNAGARWVVLCDTNGGTMPDEIFDIVSFVTAKFGGEKIGIHTHDDTGNAVANSLAAISAGVRQVQGTLNGLGERCGNANLTTLIPTLLLKKQYNQRFELAIKQESLAQLLNISRRLDDLINIPPNKGAPYVGENAFTTKAGIHASAIVKNPSTYEHIAPELVGNKRRLLVSDQAGKSNFLAEFKRLNLDIDANHPKLNMLIAEVKQREQQGYSYESANASFYVLAKQILGELPEFFSVESFRVIVERRFNAMGQIVTQSEATVKIMVGGQRYMSVGEGNGPVNALDQALRKDLGLYSKYIKDLELVDFKVRILNGGTEATTRVLIESRDDTGERWFTVGVSENIIDASFNALLDSIRYKLMKENVT</sequence>
<evidence type="ECO:0000256" key="6">
    <source>
        <dbReference type="ARBA" id="ARBA00023304"/>
    </source>
</evidence>
<dbReference type="InterPro" id="IPR002034">
    <property type="entry name" value="AIPM/Hcit_synth_CS"/>
</dbReference>
<comment type="similarity">
    <text evidence="2 9">Belongs to the alpha-IPM synthase/homocitrate synthase family.</text>
</comment>
<dbReference type="InterPro" id="IPR036230">
    <property type="entry name" value="LeuA_allosteric_dom_sf"/>
</dbReference>
<evidence type="ECO:0000256" key="2">
    <source>
        <dbReference type="ARBA" id="ARBA00006154"/>
    </source>
</evidence>